<dbReference type="InterPro" id="IPR050515">
    <property type="entry name" value="Beta-lactam/transpept"/>
</dbReference>
<dbReference type="RefSeq" id="WP_200352282.1">
    <property type="nucleotide sequence ID" value="NZ_BAABHZ010000001.1"/>
</dbReference>
<dbReference type="Pfam" id="PF00905">
    <property type="entry name" value="Transpeptidase"/>
    <property type="match status" value="1"/>
</dbReference>
<dbReference type="Pfam" id="PF03717">
    <property type="entry name" value="PBP_dimer"/>
    <property type="match status" value="1"/>
</dbReference>
<dbReference type="GO" id="GO:0005886">
    <property type="term" value="C:plasma membrane"/>
    <property type="evidence" value="ECO:0007669"/>
    <property type="project" value="TreeGrafter"/>
</dbReference>
<dbReference type="PANTHER" id="PTHR30627">
    <property type="entry name" value="PEPTIDOGLYCAN D,D-TRANSPEPTIDASE"/>
    <property type="match status" value="1"/>
</dbReference>
<dbReference type="SUPFAM" id="SSF56601">
    <property type="entry name" value="beta-lactamase/transpeptidase-like"/>
    <property type="match status" value="1"/>
</dbReference>
<name>A0A934R2S4_9BACT</name>
<evidence type="ECO:0000256" key="5">
    <source>
        <dbReference type="SAM" id="SignalP"/>
    </source>
</evidence>
<keyword evidence="3" id="KW-0472">Membrane</keyword>
<dbReference type="Proteomes" id="UP000600139">
    <property type="component" value="Unassembled WGS sequence"/>
</dbReference>
<evidence type="ECO:0000256" key="4">
    <source>
        <dbReference type="SAM" id="MobiDB-lite"/>
    </source>
</evidence>
<evidence type="ECO:0000256" key="3">
    <source>
        <dbReference type="ARBA" id="ARBA00023136"/>
    </source>
</evidence>
<keyword evidence="9" id="KW-1185">Reference proteome</keyword>
<evidence type="ECO:0000313" key="8">
    <source>
        <dbReference type="EMBL" id="MBK1817338.1"/>
    </source>
</evidence>
<dbReference type="InterPro" id="IPR005311">
    <property type="entry name" value="PBP_dimer"/>
</dbReference>
<feature type="region of interest" description="Disordered" evidence="4">
    <location>
        <begin position="629"/>
        <end position="713"/>
    </location>
</feature>
<keyword evidence="2" id="KW-0645">Protease</keyword>
<feature type="chain" id="PRO_5037358252" description="Penicillin-binding protein 2" evidence="5">
    <location>
        <begin position="24"/>
        <end position="713"/>
    </location>
</feature>
<evidence type="ECO:0000256" key="2">
    <source>
        <dbReference type="ARBA" id="ARBA00022645"/>
    </source>
</evidence>
<keyword evidence="5" id="KW-0732">Signal</keyword>
<dbReference type="InterPro" id="IPR001460">
    <property type="entry name" value="PCN-bd_Tpept"/>
</dbReference>
<protein>
    <recommendedName>
        <fullName evidence="10">Penicillin-binding protein 2</fullName>
    </recommendedName>
</protein>
<dbReference type="Gene3D" id="3.40.710.10">
    <property type="entry name" value="DD-peptidase/beta-lactamase superfamily"/>
    <property type="match status" value="1"/>
</dbReference>
<reference evidence="8" key="1">
    <citation type="submission" date="2021-01" db="EMBL/GenBank/DDBJ databases">
        <title>Modified the classification status of verrucomicrobia.</title>
        <authorList>
            <person name="Feng X."/>
        </authorList>
    </citation>
    <scope>NUCLEOTIDE SEQUENCE</scope>
    <source>
        <strain evidence="8">JCM 18052</strain>
    </source>
</reference>
<evidence type="ECO:0000259" key="6">
    <source>
        <dbReference type="Pfam" id="PF00905"/>
    </source>
</evidence>
<dbReference type="InterPro" id="IPR012338">
    <property type="entry name" value="Beta-lactam/transpept-like"/>
</dbReference>
<organism evidence="8 9">
    <name type="scientific">Luteolibacter yonseiensis</name>
    <dbReference type="NCBI Taxonomy" id="1144680"/>
    <lineage>
        <taxon>Bacteria</taxon>
        <taxon>Pseudomonadati</taxon>
        <taxon>Verrucomicrobiota</taxon>
        <taxon>Verrucomicrobiia</taxon>
        <taxon>Verrucomicrobiales</taxon>
        <taxon>Verrucomicrobiaceae</taxon>
        <taxon>Luteolibacter</taxon>
    </lineage>
</organism>
<comment type="caution">
    <text evidence="8">The sequence shown here is derived from an EMBL/GenBank/DDBJ whole genome shotgun (WGS) entry which is preliminary data.</text>
</comment>
<dbReference type="InterPro" id="IPR036138">
    <property type="entry name" value="PBP_dimer_sf"/>
</dbReference>
<keyword evidence="2" id="KW-0378">Hydrolase</keyword>
<feature type="domain" description="Penicillin-binding protein dimerisation" evidence="7">
    <location>
        <begin position="63"/>
        <end position="241"/>
    </location>
</feature>
<feature type="domain" description="Penicillin-binding protein transpeptidase" evidence="6">
    <location>
        <begin position="276"/>
        <end position="603"/>
    </location>
</feature>
<dbReference type="EMBL" id="JAENIK010000012">
    <property type="protein sequence ID" value="MBK1817338.1"/>
    <property type="molecule type" value="Genomic_DNA"/>
</dbReference>
<dbReference type="GO" id="GO:0071555">
    <property type="term" value="P:cell wall organization"/>
    <property type="evidence" value="ECO:0007669"/>
    <property type="project" value="TreeGrafter"/>
</dbReference>
<evidence type="ECO:0000259" key="7">
    <source>
        <dbReference type="Pfam" id="PF03717"/>
    </source>
</evidence>
<feature type="signal peptide" evidence="5">
    <location>
        <begin position="1"/>
        <end position="23"/>
    </location>
</feature>
<dbReference type="Gene3D" id="3.90.1310.10">
    <property type="entry name" value="Penicillin-binding protein 2a (Domain 2)"/>
    <property type="match status" value="1"/>
</dbReference>
<evidence type="ECO:0000256" key="1">
    <source>
        <dbReference type="ARBA" id="ARBA00004370"/>
    </source>
</evidence>
<gene>
    <name evidence="8" type="ORF">JIN84_17085</name>
</gene>
<evidence type="ECO:0000313" key="9">
    <source>
        <dbReference type="Proteomes" id="UP000600139"/>
    </source>
</evidence>
<proteinExistence type="predicted"/>
<accession>A0A934R2S4</accession>
<keyword evidence="2" id="KW-0121">Carboxypeptidase</keyword>
<comment type="subcellular location">
    <subcellularLocation>
        <location evidence="1">Membrane</location>
    </subcellularLocation>
</comment>
<dbReference type="AlphaFoldDB" id="A0A934R2S4"/>
<dbReference type="GO" id="GO:0008658">
    <property type="term" value="F:penicillin binding"/>
    <property type="evidence" value="ECO:0007669"/>
    <property type="project" value="InterPro"/>
</dbReference>
<sequence>MVKTKSLRRLSLISCLAALPVCAQEPRLSEVAANSVPLEPPATRSASDGAIMTRKDARTITLKIPAPRGQIVDREGAPIAQNRVAYQVALQFKQFENADRDFVVNWARTRLDSLQPLVKTATVKSDDEIYDHYVNRRWLPLMVSGQIDDKEARKIEGKLSAGLILQPIYVRFYPEGELASHIIGYSGGVGKLPTGPINFNEPLWEETEGRAGLEKLYDAQLTGEPGMKRLLFDENGNKLLEEQVKRPRPGGTVVTTLDLKWQKLAEKTLREGCRRGAFVVLDVITGEVLVMASRPSFNLNNFIPRINDEDFKVLENDPAQPLFGRAFQSAYPPASSFKPIVAIAALNNGTINEDTTIYSPASLFIGRTEMKNWSKTPEGSINVKRALARSCNTWFYQVGIDVGPTPFLGLSRRLGMGQRTGLPLIGETPGLVPDDAWMLKNEKRRILDGDTANLAIGQGSLLASPLQVAQAMAGIGNGEILPKLQLIRQTQDARGRVIQASLPERKDYIGADSKAMEIVRQGMSDVVNGPGGTGRSAALSYTTLCGKTGTAQWKPSLDQRLAWFAGFLPADNPRYSFAVLYEGRPGEVVSGGRMAAPMVKEFFEGIKDDIKDIIAPPKKALIVVEETTETGEGASAIDPENPDAPEGVTLPAQPATTPLKALPVEEPKAVEPMDEPEDLLDGPKVTELPEQPSAIRALPVGDDEVIEGGIEEP</sequence>
<dbReference type="SUPFAM" id="SSF56519">
    <property type="entry name" value="Penicillin binding protein dimerisation domain"/>
    <property type="match status" value="1"/>
</dbReference>
<dbReference type="GO" id="GO:0004180">
    <property type="term" value="F:carboxypeptidase activity"/>
    <property type="evidence" value="ECO:0007669"/>
    <property type="project" value="UniProtKB-KW"/>
</dbReference>
<feature type="compositionally biased region" description="Acidic residues" evidence="4">
    <location>
        <begin position="701"/>
        <end position="713"/>
    </location>
</feature>
<evidence type="ECO:0008006" key="10">
    <source>
        <dbReference type="Google" id="ProtNLM"/>
    </source>
</evidence>